<keyword evidence="2" id="KW-1185">Reference proteome</keyword>
<dbReference type="EMBL" id="BDDD01001578">
    <property type="protein sequence ID" value="GAV77142.1"/>
    <property type="molecule type" value="Genomic_DNA"/>
</dbReference>
<gene>
    <name evidence="1" type="ORF">CFOL_v3_20614</name>
</gene>
<evidence type="ECO:0000313" key="2">
    <source>
        <dbReference type="Proteomes" id="UP000187406"/>
    </source>
</evidence>
<name>A0A1Q3CAI9_CEPFO</name>
<dbReference type="Proteomes" id="UP000187406">
    <property type="component" value="Unassembled WGS sequence"/>
</dbReference>
<proteinExistence type="predicted"/>
<dbReference type="InterPro" id="IPR028919">
    <property type="entry name" value="Viral_movement"/>
</dbReference>
<dbReference type="PANTHER" id="PTHR48435">
    <property type="entry name" value="POLYPROTEIN"/>
    <property type="match status" value="1"/>
</dbReference>
<protein>
    <submittedName>
        <fullName evidence="1">MP domain-containing protein</fullName>
    </submittedName>
</protein>
<organism evidence="1 2">
    <name type="scientific">Cephalotus follicularis</name>
    <name type="common">Albany pitcher plant</name>
    <dbReference type="NCBI Taxonomy" id="3775"/>
    <lineage>
        <taxon>Eukaryota</taxon>
        <taxon>Viridiplantae</taxon>
        <taxon>Streptophyta</taxon>
        <taxon>Embryophyta</taxon>
        <taxon>Tracheophyta</taxon>
        <taxon>Spermatophyta</taxon>
        <taxon>Magnoliopsida</taxon>
        <taxon>eudicotyledons</taxon>
        <taxon>Gunneridae</taxon>
        <taxon>Pentapetalae</taxon>
        <taxon>rosids</taxon>
        <taxon>fabids</taxon>
        <taxon>Oxalidales</taxon>
        <taxon>Cephalotaceae</taxon>
        <taxon>Cephalotus</taxon>
    </lineage>
</organism>
<reference evidence="2" key="1">
    <citation type="submission" date="2016-04" db="EMBL/GenBank/DDBJ databases">
        <title>Cephalotus genome sequencing.</title>
        <authorList>
            <person name="Fukushima K."/>
            <person name="Hasebe M."/>
            <person name="Fang X."/>
        </authorList>
    </citation>
    <scope>NUCLEOTIDE SEQUENCE [LARGE SCALE GENOMIC DNA]</scope>
    <source>
        <strain evidence="2">cv. St1</strain>
    </source>
</reference>
<comment type="caution">
    <text evidence="1">The sequence shown here is derived from an EMBL/GenBank/DDBJ whole genome shotgun (WGS) entry which is preliminary data.</text>
</comment>
<dbReference type="PANTHER" id="PTHR48435:SF1">
    <property type="entry name" value="POLYPROTEIN"/>
    <property type="match status" value="1"/>
</dbReference>
<dbReference type="InterPro" id="IPR053098">
    <property type="entry name" value="Petuviruses_polyprotein"/>
</dbReference>
<accession>A0A1Q3CAI9</accession>
<dbReference type="InParanoid" id="A0A1Q3CAI9"/>
<dbReference type="AlphaFoldDB" id="A0A1Q3CAI9"/>
<dbReference type="OrthoDB" id="1720991at2759"/>
<sequence length="154" mass="17500">MEQEHFITLEISKYLPKRWISEGYTHLHFGAVRLALTFHGRKGLPIMSRIVLLDTRFLDYQHACIGTVETTLNAGTIFITLFPNFNMPLSDSYLLSTLKVQIQIVGVPQVNSTFVAILHYQMVHRVQNHALDLAVPQGNEDVLMITDTPRPSLL</sequence>
<dbReference type="Pfam" id="PF01107">
    <property type="entry name" value="MP"/>
    <property type="match status" value="1"/>
</dbReference>
<evidence type="ECO:0000313" key="1">
    <source>
        <dbReference type="EMBL" id="GAV77142.1"/>
    </source>
</evidence>